<reference evidence="1" key="1">
    <citation type="submission" date="2021-11" db="EMBL/GenBank/DDBJ databases">
        <title>Vibrio ZSDE26 sp. nov. and Vibrio ZSDZ34 sp. nov., isolated from coastal seawater in Qingdao.</title>
        <authorList>
            <person name="Zhang P."/>
        </authorList>
    </citation>
    <scope>NUCLEOTIDE SEQUENCE</scope>
    <source>
        <strain evidence="1">ZSDZ34</strain>
    </source>
</reference>
<dbReference type="InterPro" id="IPR047111">
    <property type="entry name" value="YbaP-like"/>
</dbReference>
<comment type="caution">
    <text evidence="1">The sequence shown here is derived from an EMBL/GenBank/DDBJ whole genome shotgun (WGS) entry which is preliminary data.</text>
</comment>
<sequence length="299" mass="33715">MMTFRARILTKRTTFLTWLFIALSSSAYSQPLHWLVQKGKQEFLILGTVHVGSDTLYPLPERIEPYLRESDGLILEADLSKQRVVLPTANKGDFVVNLLSDSQLQQLETAAKTLGIPSSRLKQQPPWVVALTLQQVQFSQLGYEPALGVEKVLTQKAQVNKVPVFGLETMQFQIDLLGQQPDNGKQMLLDTLSEWPYAQSNANCLIQSWKSGDKDNLEQLLQTENMNEEFADQFIYSRNRQWVDTLLTKASFSEGKFLVAVGTLHLVGSDNMISLLEKQGFTVESLQIPTKSGCEFMEP</sequence>
<name>A0A9X2AXM4_9VIBR</name>
<dbReference type="EMBL" id="JAJNNZ010000002">
    <property type="protein sequence ID" value="MCJ2375717.1"/>
    <property type="molecule type" value="Genomic_DNA"/>
</dbReference>
<dbReference type="PANTHER" id="PTHR40590:SF1">
    <property type="entry name" value="CYTOPLASMIC PROTEIN"/>
    <property type="match status" value="1"/>
</dbReference>
<protein>
    <submittedName>
        <fullName evidence="1">TraB/GumN family protein</fullName>
    </submittedName>
</protein>
<accession>A0A9X2AXM4</accession>
<dbReference type="InterPro" id="IPR002816">
    <property type="entry name" value="TraB/PrgY/GumN_fam"/>
</dbReference>
<gene>
    <name evidence="1" type="ORF">LNL84_02615</name>
</gene>
<keyword evidence="2" id="KW-1185">Reference proteome</keyword>
<dbReference type="CDD" id="cd14789">
    <property type="entry name" value="Tiki"/>
    <property type="match status" value="1"/>
</dbReference>
<dbReference type="AlphaFoldDB" id="A0A9X2AXM4"/>
<evidence type="ECO:0000313" key="2">
    <source>
        <dbReference type="Proteomes" id="UP001139488"/>
    </source>
</evidence>
<dbReference type="PANTHER" id="PTHR40590">
    <property type="entry name" value="CYTOPLASMIC PROTEIN-RELATED"/>
    <property type="match status" value="1"/>
</dbReference>
<dbReference type="Pfam" id="PF01963">
    <property type="entry name" value="TraB_PrgY_gumN"/>
    <property type="match status" value="1"/>
</dbReference>
<dbReference type="RefSeq" id="WP_244355025.1">
    <property type="nucleotide sequence ID" value="NZ_JAJNNZ010000002.1"/>
</dbReference>
<organism evidence="1 2">
    <name type="scientific">Vibrio gelatinilyticus</name>
    <dbReference type="NCBI Taxonomy" id="2893468"/>
    <lineage>
        <taxon>Bacteria</taxon>
        <taxon>Pseudomonadati</taxon>
        <taxon>Pseudomonadota</taxon>
        <taxon>Gammaproteobacteria</taxon>
        <taxon>Vibrionales</taxon>
        <taxon>Vibrionaceae</taxon>
        <taxon>Vibrio</taxon>
    </lineage>
</organism>
<proteinExistence type="predicted"/>
<evidence type="ECO:0000313" key="1">
    <source>
        <dbReference type="EMBL" id="MCJ2375717.1"/>
    </source>
</evidence>
<dbReference type="Proteomes" id="UP001139488">
    <property type="component" value="Unassembled WGS sequence"/>
</dbReference>